<evidence type="ECO:0000259" key="8">
    <source>
        <dbReference type="PROSITE" id="PS51733"/>
    </source>
</evidence>
<sequence length="329" mass="37950">MKYINNRDILDQTLNFALEEFALTHLDRDETYLMFYRMTPTVIVGRNQNTVEEVNMDYIRSHDVTVTRRLSGGGAVYNDPGNLSFSFIARDDGDSFNNYRKFTEPVIRALKHLGVDARLEGRNDLTVGGKKISGNAQFVTKGRIFSHGTLLFDVNLDNVSLALNPDAEKYESKGIKSVRSRVTNIREHLREDMDIRQFRETLLHYLFEGDDKIPEYTITDEDWIQIISLAKNRYRNWDWVFGKSPAFNVRKAKRFSGGRVDVRLVVKKGYIDHITIFGDFFGTGDVNEVERLLTGVKYEKDAVADQLKTIDVHQYFGKIGFDELISLMF</sequence>
<keyword evidence="6" id="KW-0067">ATP-binding</keyword>
<name>A0A917W041_9BACL</name>
<evidence type="ECO:0000256" key="6">
    <source>
        <dbReference type="ARBA" id="ARBA00022840"/>
    </source>
</evidence>
<comment type="pathway">
    <text evidence="2">Protein modification; protein lipoylation via exogenous pathway; protein N(6)-(lipoyl)lysine from lipoate: step 1/2.</text>
</comment>
<dbReference type="GO" id="GO:0005524">
    <property type="term" value="F:ATP binding"/>
    <property type="evidence" value="ECO:0007669"/>
    <property type="project" value="UniProtKB-KW"/>
</dbReference>
<dbReference type="CDD" id="cd16443">
    <property type="entry name" value="LplA"/>
    <property type="match status" value="1"/>
</dbReference>
<dbReference type="InterPro" id="IPR045864">
    <property type="entry name" value="aa-tRNA-synth_II/BPL/LPL"/>
</dbReference>
<evidence type="ECO:0000256" key="1">
    <source>
        <dbReference type="ARBA" id="ARBA00005085"/>
    </source>
</evidence>
<dbReference type="AlphaFoldDB" id="A0A917W041"/>
<dbReference type="Pfam" id="PF10437">
    <property type="entry name" value="Lip_prot_lig_C"/>
    <property type="match status" value="1"/>
</dbReference>
<evidence type="ECO:0000256" key="7">
    <source>
        <dbReference type="ARBA" id="ARBA00048037"/>
    </source>
</evidence>
<protein>
    <recommendedName>
        <fullName evidence="3">lipoate--protein ligase</fullName>
        <ecNumber evidence="3">6.3.1.20</ecNumber>
    </recommendedName>
</protein>
<dbReference type="Gene3D" id="3.30.390.50">
    <property type="entry name" value="CO dehydrogenase flavoprotein, C-terminal domain"/>
    <property type="match status" value="1"/>
</dbReference>
<dbReference type="GO" id="GO:0016979">
    <property type="term" value="F:lipoate-protein ligase activity"/>
    <property type="evidence" value="ECO:0007669"/>
    <property type="project" value="UniProtKB-EC"/>
</dbReference>
<comment type="catalytic activity">
    <reaction evidence="7">
        <text>L-lysyl-[lipoyl-carrier protein] + (R)-lipoate + ATP = N(6)-[(R)-lipoyl]-L-lysyl-[lipoyl-carrier protein] + AMP + diphosphate + H(+)</text>
        <dbReference type="Rhea" id="RHEA:49288"/>
        <dbReference type="Rhea" id="RHEA-COMP:10500"/>
        <dbReference type="Rhea" id="RHEA-COMP:10502"/>
        <dbReference type="ChEBI" id="CHEBI:15378"/>
        <dbReference type="ChEBI" id="CHEBI:29969"/>
        <dbReference type="ChEBI" id="CHEBI:30616"/>
        <dbReference type="ChEBI" id="CHEBI:33019"/>
        <dbReference type="ChEBI" id="CHEBI:83088"/>
        <dbReference type="ChEBI" id="CHEBI:83099"/>
        <dbReference type="ChEBI" id="CHEBI:456215"/>
        <dbReference type="EC" id="6.3.1.20"/>
    </reaction>
</comment>
<organism evidence="9 10">
    <name type="scientific">Sporolactobacillus putidus</name>
    <dbReference type="NCBI Taxonomy" id="492735"/>
    <lineage>
        <taxon>Bacteria</taxon>
        <taxon>Bacillati</taxon>
        <taxon>Bacillota</taxon>
        <taxon>Bacilli</taxon>
        <taxon>Bacillales</taxon>
        <taxon>Sporolactobacillaceae</taxon>
        <taxon>Sporolactobacillus</taxon>
    </lineage>
</organism>
<feature type="domain" description="BPL/LPL catalytic" evidence="8">
    <location>
        <begin position="27"/>
        <end position="214"/>
    </location>
</feature>
<dbReference type="EC" id="6.3.1.20" evidence="3"/>
<dbReference type="PROSITE" id="PS51733">
    <property type="entry name" value="BPL_LPL_CATALYTIC"/>
    <property type="match status" value="1"/>
</dbReference>
<gene>
    <name evidence="9" type="primary">lplA</name>
    <name evidence="9" type="ORF">GCM10007968_07880</name>
</gene>
<comment type="caution">
    <text evidence="9">The sequence shown here is derived from an EMBL/GenBank/DDBJ whole genome shotgun (WGS) entry which is preliminary data.</text>
</comment>
<dbReference type="SUPFAM" id="SSF82649">
    <property type="entry name" value="SufE/NifU"/>
    <property type="match status" value="1"/>
</dbReference>
<dbReference type="GO" id="GO:0009249">
    <property type="term" value="P:protein lipoylation"/>
    <property type="evidence" value="ECO:0007669"/>
    <property type="project" value="InterPro"/>
</dbReference>
<dbReference type="EMBL" id="BMOK01000002">
    <property type="protein sequence ID" value="GGL46233.1"/>
    <property type="molecule type" value="Genomic_DNA"/>
</dbReference>
<dbReference type="PANTHER" id="PTHR12561:SF3">
    <property type="entry name" value="LIPOYLTRANSFERASE 1, MITOCHONDRIAL"/>
    <property type="match status" value="1"/>
</dbReference>
<dbReference type="GO" id="GO:0005737">
    <property type="term" value="C:cytoplasm"/>
    <property type="evidence" value="ECO:0007669"/>
    <property type="project" value="TreeGrafter"/>
</dbReference>
<evidence type="ECO:0000256" key="5">
    <source>
        <dbReference type="ARBA" id="ARBA00022741"/>
    </source>
</evidence>
<dbReference type="RefSeq" id="WP_188801799.1">
    <property type="nucleotide sequence ID" value="NZ_BMOK01000002.1"/>
</dbReference>
<comment type="pathway">
    <text evidence="1">Protein modification; protein lipoylation via exogenous pathway; protein N(6)-(lipoyl)lysine from lipoate: step 2/2.</text>
</comment>
<dbReference type="SUPFAM" id="SSF55681">
    <property type="entry name" value="Class II aaRS and biotin synthetases"/>
    <property type="match status" value="1"/>
</dbReference>
<keyword evidence="5" id="KW-0547">Nucleotide-binding</keyword>
<dbReference type="InterPro" id="IPR004143">
    <property type="entry name" value="BPL_LPL_catalytic"/>
</dbReference>
<proteinExistence type="predicted"/>
<keyword evidence="4 9" id="KW-0436">Ligase</keyword>
<dbReference type="Proteomes" id="UP000654670">
    <property type="component" value="Unassembled WGS sequence"/>
</dbReference>
<evidence type="ECO:0000256" key="4">
    <source>
        <dbReference type="ARBA" id="ARBA00022598"/>
    </source>
</evidence>
<dbReference type="NCBIfam" id="TIGR00545">
    <property type="entry name" value="lipoyltrans"/>
    <property type="match status" value="1"/>
</dbReference>
<reference evidence="9" key="1">
    <citation type="journal article" date="2014" name="Int. J. Syst. Evol. Microbiol.">
        <title>Complete genome sequence of Corynebacterium casei LMG S-19264T (=DSM 44701T), isolated from a smear-ripened cheese.</title>
        <authorList>
            <consortium name="US DOE Joint Genome Institute (JGI-PGF)"/>
            <person name="Walter F."/>
            <person name="Albersmeier A."/>
            <person name="Kalinowski J."/>
            <person name="Ruckert C."/>
        </authorList>
    </citation>
    <scope>NUCLEOTIDE SEQUENCE</scope>
    <source>
        <strain evidence="9">JCM 15325</strain>
    </source>
</reference>
<keyword evidence="10" id="KW-1185">Reference proteome</keyword>
<evidence type="ECO:0000313" key="9">
    <source>
        <dbReference type="EMBL" id="GGL46233.1"/>
    </source>
</evidence>
<evidence type="ECO:0000256" key="3">
    <source>
        <dbReference type="ARBA" id="ARBA00012367"/>
    </source>
</evidence>
<dbReference type="InterPro" id="IPR004562">
    <property type="entry name" value="LipoylTrfase_LipoateP_Ligase"/>
</dbReference>
<dbReference type="Pfam" id="PF21948">
    <property type="entry name" value="LplA-B_cat"/>
    <property type="match status" value="1"/>
</dbReference>
<dbReference type="FunFam" id="3.30.930.10:FF:000072">
    <property type="entry name" value="Lipoate--protein ligase"/>
    <property type="match status" value="1"/>
</dbReference>
<evidence type="ECO:0000313" key="10">
    <source>
        <dbReference type="Proteomes" id="UP000654670"/>
    </source>
</evidence>
<evidence type="ECO:0000256" key="2">
    <source>
        <dbReference type="ARBA" id="ARBA00005124"/>
    </source>
</evidence>
<dbReference type="PANTHER" id="PTHR12561">
    <property type="entry name" value="LIPOATE-PROTEIN LIGASE"/>
    <property type="match status" value="1"/>
</dbReference>
<dbReference type="GO" id="GO:0017118">
    <property type="term" value="F:lipoyltransferase activity"/>
    <property type="evidence" value="ECO:0007669"/>
    <property type="project" value="TreeGrafter"/>
</dbReference>
<dbReference type="Gene3D" id="3.30.930.10">
    <property type="entry name" value="Bira Bifunctional Protein, Domain 2"/>
    <property type="match status" value="1"/>
</dbReference>
<dbReference type="InterPro" id="IPR019491">
    <property type="entry name" value="Lipoate_protein_ligase_C"/>
</dbReference>
<accession>A0A917W041</accession>
<reference evidence="9" key="2">
    <citation type="submission" date="2020-09" db="EMBL/GenBank/DDBJ databases">
        <authorList>
            <person name="Sun Q."/>
            <person name="Ohkuma M."/>
        </authorList>
    </citation>
    <scope>NUCLEOTIDE SEQUENCE</scope>
    <source>
        <strain evidence="9">JCM 15325</strain>
    </source>
</reference>